<feature type="compositionally biased region" description="Polar residues" evidence="5">
    <location>
        <begin position="177"/>
        <end position="220"/>
    </location>
</feature>
<reference evidence="8" key="1">
    <citation type="submission" date="2014-08" db="EMBL/GenBank/DDBJ databases">
        <authorList>
            <person name="Sharma Rahul"/>
            <person name="Thines Marco"/>
        </authorList>
    </citation>
    <scope>NUCLEOTIDE SEQUENCE</scope>
</reference>
<keyword evidence="6" id="KW-0472">Membrane</keyword>
<feature type="region of interest" description="Disordered" evidence="5">
    <location>
        <begin position="139"/>
        <end position="163"/>
    </location>
</feature>
<feature type="region of interest" description="Disordered" evidence="5">
    <location>
        <begin position="176"/>
        <end position="223"/>
    </location>
</feature>
<feature type="compositionally biased region" description="Acidic residues" evidence="5">
    <location>
        <begin position="714"/>
        <end position="755"/>
    </location>
</feature>
<feature type="region of interest" description="Disordered" evidence="5">
    <location>
        <begin position="1"/>
        <end position="120"/>
    </location>
</feature>
<keyword evidence="6" id="KW-1133">Transmembrane helix</keyword>
<dbReference type="GO" id="GO:0005524">
    <property type="term" value="F:ATP binding"/>
    <property type="evidence" value="ECO:0007669"/>
    <property type="project" value="UniProtKB-KW"/>
</dbReference>
<sequence>MSRRTTSRSVSLSSSKSRTVRPSSSSPSSSLHASDPGLSGDQQTDSDQESTSELEEDPDATLHASDIELARPSSVSISSSASVDVPNRPLRRAASQTYPGLTSNSVSSRMVGRKRKRAGSEGEFTKVAFGKSGLELVSRPVNGRGSRKSGTGANGLIGSTGKAKPRLQGVELDVFGTTESTGKNKRSASANTNMSTRSGGSDMSIGSENISSEAGGTDAESTTRTEYDLIDPSDDHLIYQASRAQLQRTRKDVLIRLLKVAGLWDELSNEAERTKTSLVDLLVDAREPVGPRTRSRSRTSSSASVPLSSASSSSSARSSLLSDDEYSSDADPTPRRPSKMKLLGVNGRTRSSAGSVSSDSQHDQDGSQNEAEGSSNQEEGGFNHKKRGDRSRNVRNRSVSLGLDIGSQGSAVSQKSSRRRNSEKNPSQMIGASPVQTRARGVVSSSTTPKHATTRRTRKTTTSSLPSVRSGQPSPPKTVINGMHHPETESGRSRKGKEREDAARVLRSTSPLSSRSSSSASSAHSVQSSKPPSSSSSASAALSDKDHSDRTRPLRRQTRSNLTSVLTKPTDLNVSSSTAIQKGTKSRGGKHKDGQRRGGQIPTPPSDADVESFSEGDAEGEDLEVAEEEDEDDVEREVSDVDEGALEINGSAVQSDEEDDLDVTEEEEEAKAGEKETAKKEVDDDGDFVEDKAWKRVTRRSGLRKISVPTIIELTEDEEDEQDEDDDEDMQSAEELKDNEDEDDEEGVEGDDGEYIPEGKDSQVGDIGDGETEVNMDDDDDIDLSNFTHATLLRLRRDALVRLCSSRDIEVVGTKPQLAQALLDWRDNEGEDGIDDSSSISSASTARPNSTSPPKTRRPRRLHDKDPVFRTNAKITPTLYQPGHVHHEQKHPSVTPPPSGHAHQGGIGTEELNLDLESLGLEDKEIPCEQLVKMEKVGSGGFKDVYVGKLRNRMKVAIAEFRGQLSEMDIKELKLLADFNHPNVVKFLGVSIPEDRKIPIMMISELCENGDLFDYIRNVPAPSKKVVIKLMLDISRGLNYLHTRKPAVIHRDVSAKCYLLIRFNLMLIIIALVCIILKCKSSNILITSKVVAKVGDFGLARVKHSTRSLIRSLVGTVCYQPPEMWTAHPKYDSKVDVYSCAMVFWEMLQWHKPEKKYPWEGMNEHAIYDTVGSKKQRPSTHKVSGHWGIDIVELMEHMWVQDPKQRPTMAEVVERLEVILKTA</sequence>
<evidence type="ECO:0000256" key="5">
    <source>
        <dbReference type="SAM" id="MobiDB-lite"/>
    </source>
</evidence>
<feature type="compositionally biased region" description="Basic and acidic residues" evidence="5">
    <location>
        <begin position="670"/>
        <end position="682"/>
    </location>
</feature>
<feature type="transmembrane region" description="Helical" evidence="6">
    <location>
        <begin position="1059"/>
        <end position="1079"/>
    </location>
</feature>
<dbReference type="InterPro" id="IPR000719">
    <property type="entry name" value="Prot_kinase_dom"/>
</dbReference>
<dbReference type="Gene3D" id="1.10.510.10">
    <property type="entry name" value="Transferase(Phosphotransferase) domain 1"/>
    <property type="match status" value="1"/>
</dbReference>
<evidence type="ECO:0000256" key="3">
    <source>
        <dbReference type="ARBA" id="ARBA00022777"/>
    </source>
</evidence>
<evidence type="ECO:0000256" key="4">
    <source>
        <dbReference type="ARBA" id="ARBA00022840"/>
    </source>
</evidence>
<feature type="compositionally biased region" description="Polar residues" evidence="5">
    <location>
        <begin position="369"/>
        <end position="378"/>
    </location>
</feature>
<dbReference type="InterPro" id="IPR001245">
    <property type="entry name" value="Ser-Thr/Tyr_kinase_cat_dom"/>
</dbReference>
<protein>
    <submittedName>
        <fullName evidence="8">Tyrosine kinase specific for activated (GTP-bound) p21cdc42Hs</fullName>
    </submittedName>
</protein>
<keyword evidence="4" id="KW-0067">ATP-binding</keyword>
<feature type="region of interest" description="Disordered" evidence="5">
    <location>
        <begin position="829"/>
        <end position="907"/>
    </location>
</feature>
<feature type="compositionally biased region" description="Low complexity" evidence="5">
    <location>
        <begin position="7"/>
        <end position="31"/>
    </location>
</feature>
<feature type="compositionally biased region" description="Polar residues" evidence="5">
    <location>
        <begin position="424"/>
        <end position="436"/>
    </location>
</feature>
<feature type="compositionally biased region" description="Low complexity" evidence="5">
    <location>
        <begin position="73"/>
        <end position="85"/>
    </location>
</feature>
<feature type="compositionally biased region" description="Low complexity" evidence="5">
    <location>
        <begin position="298"/>
        <end position="321"/>
    </location>
</feature>
<dbReference type="AlphaFoldDB" id="A0A0F7SJI6"/>
<feature type="region of interest" description="Disordered" evidence="5">
    <location>
        <begin position="289"/>
        <end position="693"/>
    </location>
</feature>
<evidence type="ECO:0000259" key="7">
    <source>
        <dbReference type="PROSITE" id="PS50011"/>
    </source>
</evidence>
<feature type="compositionally biased region" description="Basic residues" evidence="5">
    <location>
        <begin position="383"/>
        <end position="395"/>
    </location>
</feature>
<proteinExistence type="predicted"/>
<dbReference type="PROSITE" id="PS50011">
    <property type="entry name" value="PROTEIN_KINASE_DOM"/>
    <property type="match status" value="1"/>
</dbReference>
<feature type="compositionally biased region" description="Acidic residues" evidence="5">
    <location>
        <begin position="44"/>
        <end position="59"/>
    </location>
</feature>
<name>A0A0F7SJI6_PHARH</name>
<dbReference type="GO" id="GO:0004674">
    <property type="term" value="F:protein serine/threonine kinase activity"/>
    <property type="evidence" value="ECO:0007669"/>
    <property type="project" value="TreeGrafter"/>
</dbReference>
<feature type="compositionally biased region" description="Basic and acidic residues" evidence="5">
    <location>
        <begin position="543"/>
        <end position="552"/>
    </location>
</feature>
<accession>A0A0F7SJI6</accession>
<feature type="region of interest" description="Disordered" evidence="5">
    <location>
        <begin position="707"/>
        <end position="781"/>
    </location>
</feature>
<organism evidence="8">
    <name type="scientific">Phaffia rhodozyma</name>
    <name type="common">Yeast</name>
    <name type="synonym">Xanthophyllomyces dendrorhous</name>
    <dbReference type="NCBI Taxonomy" id="264483"/>
    <lineage>
        <taxon>Eukaryota</taxon>
        <taxon>Fungi</taxon>
        <taxon>Dikarya</taxon>
        <taxon>Basidiomycota</taxon>
        <taxon>Agaricomycotina</taxon>
        <taxon>Tremellomycetes</taxon>
        <taxon>Cystofilobasidiales</taxon>
        <taxon>Mrakiaceae</taxon>
        <taxon>Phaffia</taxon>
    </lineage>
</organism>
<feature type="compositionally biased region" description="Polar residues" evidence="5">
    <location>
        <begin position="94"/>
        <end position="108"/>
    </location>
</feature>
<feature type="compositionally biased region" description="Basic and acidic residues" evidence="5">
    <location>
        <begin position="484"/>
        <end position="504"/>
    </location>
</feature>
<dbReference type="PANTHER" id="PTHR44329:SF288">
    <property type="entry name" value="MITOGEN-ACTIVATED PROTEIN KINASE KINASE KINASE 20"/>
    <property type="match status" value="1"/>
</dbReference>
<feature type="domain" description="Protein kinase" evidence="7">
    <location>
        <begin position="931"/>
        <end position="1220"/>
    </location>
</feature>
<evidence type="ECO:0000256" key="1">
    <source>
        <dbReference type="ARBA" id="ARBA00022679"/>
    </source>
</evidence>
<dbReference type="PANTHER" id="PTHR44329">
    <property type="entry name" value="SERINE/THREONINE-PROTEIN KINASE TNNI3K-RELATED"/>
    <property type="match status" value="1"/>
</dbReference>
<evidence type="ECO:0000256" key="6">
    <source>
        <dbReference type="SAM" id="Phobius"/>
    </source>
</evidence>
<evidence type="ECO:0000256" key="2">
    <source>
        <dbReference type="ARBA" id="ARBA00022741"/>
    </source>
</evidence>
<feature type="compositionally biased region" description="Polar residues" evidence="5">
    <location>
        <begin position="559"/>
        <end position="583"/>
    </location>
</feature>
<dbReference type="Pfam" id="PF00069">
    <property type="entry name" value="Pkinase"/>
    <property type="match status" value="1"/>
</dbReference>
<feature type="compositionally biased region" description="Acidic residues" evidence="5">
    <location>
        <begin position="655"/>
        <end position="669"/>
    </location>
</feature>
<feature type="compositionally biased region" description="Low complexity" evidence="5">
    <location>
        <begin position="836"/>
        <end position="854"/>
    </location>
</feature>
<dbReference type="SUPFAM" id="SSF56112">
    <property type="entry name" value="Protein kinase-like (PK-like)"/>
    <property type="match status" value="1"/>
</dbReference>
<dbReference type="InterPro" id="IPR051681">
    <property type="entry name" value="Ser/Thr_Kinases-Pseudokinases"/>
</dbReference>
<feature type="compositionally biased region" description="Low complexity" evidence="5">
    <location>
        <begin position="508"/>
        <end position="542"/>
    </location>
</feature>
<keyword evidence="1" id="KW-0808">Transferase</keyword>
<dbReference type="CDD" id="cd13999">
    <property type="entry name" value="STKc_MAP3K-like"/>
    <property type="match status" value="1"/>
</dbReference>
<evidence type="ECO:0000313" key="8">
    <source>
        <dbReference type="EMBL" id="CDZ97157.1"/>
    </source>
</evidence>
<keyword evidence="2" id="KW-0547">Nucleotide-binding</keyword>
<keyword evidence="3 8" id="KW-0418">Kinase</keyword>
<dbReference type="EMBL" id="LN483167">
    <property type="protein sequence ID" value="CDZ97157.1"/>
    <property type="molecule type" value="Genomic_DNA"/>
</dbReference>
<keyword evidence="6" id="KW-0812">Transmembrane</keyword>
<dbReference type="InterPro" id="IPR011009">
    <property type="entry name" value="Kinase-like_dom_sf"/>
</dbReference>
<dbReference type="Pfam" id="PF07714">
    <property type="entry name" value="PK_Tyr_Ser-Thr"/>
    <property type="match status" value="1"/>
</dbReference>
<feature type="compositionally biased region" description="Acidic residues" evidence="5">
    <location>
        <begin position="608"/>
        <end position="645"/>
    </location>
</feature>
<feature type="compositionally biased region" description="Acidic residues" evidence="5">
    <location>
        <begin position="768"/>
        <end position="781"/>
    </location>
</feature>